<keyword evidence="11" id="KW-0675">Receptor</keyword>
<keyword evidence="12" id="KW-0807">Transducer</keyword>
<dbReference type="AlphaFoldDB" id="A0A8J2WFD0"/>
<dbReference type="InterPro" id="IPR050125">
    <property type="entry name" value="GPCR_opsins"/>
</dbReference>
<dbReference type="GO" id="GO:0004930">
    <property type="term" value="F:G protein-coupled receptor activity"/>
    <property type="evidence" value="ECO:0007669"/>
    <property type="project" value="UniProtKB-KW"/>
</dbReference>
<dbReference type="GO" id="GO:0007602">
    <property type="term" value="P:phototransduction"/>
    <property type="evidence" value="ECO:0007669"/>
    <property type="project" value="UniProtKB-KW"/>
</dbReference>
<evidence type="ECO:0000256" key="15">
    <source>
        <dbReference type="SAM" id="Phobius"/>
    </source>
</evidence>
<feature type="transmembrane region" description="Helical" evidence="15">
    <location>
        <begin position="239"/>
        <end position="257"/>
    </location>
</feature>
<dbReference type="PANTHER" id="PTHR24240">
    <property type="entry name" value="OPSIN"/>
    <property type="match status" value="1"/>
</dbReference>
<evidence type="ECO:0000256" key="13">
    <source>
        <dbReference type="ARBA" id="ARBA00023305"/>
    </source>
</evidence>
<gene>
    <name evidence="17" type="ORF">DGAL_LOCUS1617</name>
</gene>
<comment type="subcellular location">
    <subcellularLocation>
        <location evidence="1">Membrane</location>
        <topology evidence="1">Multi-pass membrane protein</topology>
    </subcellularLocation>
</comment>
<accession>A0A8J2WFD0</accession>
<dbReference type="GO" id="GO:0009881">
    <property type="term" value="F:photoreceptor activity"/>
    <property type="evidence" value="ECO:0007669"/>
    <property type="project" value="UniProtKB-KW"/>
</dbReference>
<dbReference type="PROSITE" id="PS00238">
    <property type="entry name" value="OPSIN"/>
    <property type="match status" value="1"/>
</dbReference>
<evidence type="ECO:0000256" key="1">
    <source>
        <dbReference type="ARBA" id="ARBA00004141"/>
    </source>
</evidence>
<dbReference type="GO" id="GO:0016020">
    <property type="term" value="C:membrane"/>
    <property type="evidence" value="ECO:0007669"/>
    <property type="project" value="UniProtKB-SubCell"/>
</dbReference>
<feature type="compositionally biased region" description="Low complexity" evidence="14">
    <location>
        <begin position="475"/>
        <end position="484"/>
    </location>
</feature>
<keyword evidence="8" id="KW-0157">Chromophore</keyword>
<keyword evidence="6" id="KW-0681">Retinal protein</keyword>
<keyword evidence="4" id="KW-0716">Sensory transduction</keyword>
<dbReference type="OrthoDB" id="2101615at2759"/>
<evidence type="ECO:0000259" key="16">
    <source>
        <dbReference type="PROSITE" id="PS50262"/>
    </source>
</evidence>
<keyword evidence="3" id="KW-0600">Photoreceptor protein</keyword>
<evidence type="ECO:0000256" key="10">
    <source>
        <dbReference type="ARBA" id="ARBA00023136"/>
    </source>
</evidence>
<keyword evidence="5 15" id="KW-0812">Transmembrane</keyword>
<dbReference type="InterPro" id="IPR017452">
    <property type="entry name" value="GPCR_Rhodpsn_7TM"/>
</dbReference>
<dbReference type="SUPFAM" id="SSF81321">
    <property type="entry name" value="Family A G protein-coupled receptor-like"/>
    <property type="match status" value="1"/>
</dbReference>
<dbReference type="Proteomes" id="UP000789390">
    <property type="component" value="Unassembled WGS sequence"/>
</dbReference>
<dbReference type="EMBL" id="CAKKLH010000019">
    <property type="protein sequence ID" value="CAH0099478.1"/>
    <property type="molecule type" value="Genomic_DNA"/>
</dbReference>
<dbReference type="Pfam" id="PF00001">
    <property type="entry name" value="7tm_1"/>
    <property type="match status" value="1"/>
</dbReference>
<evidence type="ECO:0000256" key="12">
    <source>
        <dbReference type="ARBA" id="ARBA00023224"/>
    </source>
</evidence>
<dbReference type="CDD" id="cd14969">
    <property type="entry name" value="7tmA_Opsins_type2_animals"/>
    <property type="match status" value="1"/>
</dbReference>
<dbReference type="PROSITE" id="PS50262">
    <property type="entry name" value="G_PROTEIN_RECEP_F1_2"/>
    <property type="match status" value="1"/>
</dbReference>
<proteinExistence type="inferred from homology"/>
<sequence length="551" mass="60736">MTPLNWMLLNLACSDGTIAGFGTTISTAAALKFGWPFGDELCVAYAMIMSTAGIGSITTLTALALWRCQLVVYCPAKRSGAFASHSSGSGGGSAKLGRVQAAILLTLIWTYSLAVTCPPLFGWGRFDREAAHISCSVNWESKMDNNRSYILYMFTFGLFVPLVVIVVSYLSILRVVKKTGRFKRATLLQTSTQQQQQNEQRMTPDLQQQEVMQQNINNNQLQQPARNPKSNSDAAEKRVTVMVACMVGAFMAAWTPYSILALFETFIGVAGQHQATRHEANRQMEDEKSTDAEENFFNYVGAISPAFATIPSLFAKTSAVLNPLIYGLLNTQFRSAWDKFLTRFFGRRRHYYNTSQEQGYSGNRMERHKVRRLLDFSFTLKPSVTVNVPMREIVPLINNDSQNSTANQQKCTSFKTVKGVASANSPVTSSQTAPQHPSTGDSNCNKSDVSSARLYSETGIDPFVGASSSSRLDNSKFPNKSSSKNCHRNFGVTTRQQQEQPVKLVVVRLLSDSTSCCYTTDESDISLSPAIGRSLSTKSQANKANSLPRQL</sequence>
<evidence type="ECO:0000256" key="7">
    <source>
        <dbReference type="ARBA" id="ARBA00022989"/>
    </source>
</evidence>
<feature type="region of interest" description="Disordered" evidence="14">
    <location>
        <begin position="422"/>
        <end position="448"/>
    </location>
</feature>
<feature type="region of interest" description="Disordered" evidence="14">
    <location>
        <begin position="465"/>
        <end position="498"/>
    </location>
</feature>
<keyword evidence="18" id="KW-1185">Reference proteome</keyword>
<dbReference type="GO" id="GO:0007601">
    <property type="term" value="P:visual perception"/>
    <property type="evidence" value="ECO:0007669"/>
    <property type="project" value="UniProtKB-KW"/>
</dbReference>
<keyword evidence="7 15" id="KW-1133">Transmembrane helix</keyword>
<feature type="transmembrane region" description="Helical" evidence="15">
    <location>
        <begin position="149"/>
        <end position="173"/>
    </location>
</feature>
<keyword evidence="13" id="KW-0844">Vision</keyword>
<evidence type="ECO:0000256" key="4">
    <source>
        <dbReference type="ARBA" id="ARBA00022606"/>
    </source>
</evidence>
<dbReference type="Gene3D" id="1.20.1070.10">
    <property type="entry name" value="Rhodopsin 7-helix transmembrane proteins"/>
    <property type="match status" value="1"/>
</dbReference>
<evidence type="ECO:0000256" key="3">
    <source>
        <dbReference type="ARBA" id="ARBA00022543"/>
    </source>
</evidence>
<reference evidence="17" key="1">
    <citation type="submission" date="2021-11" db="EMBL/GenBank/DDBJ databases">
        <authorList>
            <person name="Schell T."/>
        </authorList>
    </citation>
    <scope>NUCLEOTIDE SEQUENCE</scope>
    <source>
        <strain evidence="17">M5</strain>
    </source>
</reference>
<protein>
    <recommendedName>
        <fullName evidence="16">G-protein coupled receptors family 1 profile domain-containing protein</fullName>
    </recommendedName>
</protein>
<keyword evidence="9" id="KW-0297">G-protein coupled receptor</keyword>
<evidence type="ECO:0000256" key="9">
    <source>
        <dbReference type="ARBA" id="ARBA00023040"/>
    </source>
</evidence>
<name>A0A8J2WFD0_9CRUS</name>
<feature type="transmembrane region" description="Helical" evidence="15">
    <location>
        <begin position="43"/>
        <end position="66"/>
    </location>
</feature>
<comment type="caution">
    <text evidence="17">The sequence shown here is derived from an EMBL/GenBank/DDBJ whole genome shotgun (WGS) entry which is preliminary data.</text>
</comment>
<evidence type="ECO:0000256" key="6">
    <source>
        <dbReference type="ARBA" id="ARBA00022925"/>
    </source>
</evidence>
<evidence type="ECO:0000256" key="5">
    <source>
        <dbReference type="ARBA" id="ARBA00022692"/>
    </source>
</evidence>
<dbReference type="InterPro" id="IPR000276">
    <property type="entry name" value="GPCR_Rhodpsn"/>
</dbReference>
<dbReference type="PRINTS" id="PR00237">
    <property type="entry name" value="GPCRRHODOPSN"/>
</dbReference>
<evidence type="ECO:0000313" key="17">
    <source>
        <dbReference type="EMBL" id="CAH0099478.1"/>
    </source>
</evidence>
<organism evidence="17 18">
    <name type="scientific">Daphnia galeata</name>
    <dbReference type="NCBI Taxonomy" id="27404"/>
    <lineage>
        <taxon>Eukaryota</taxon>
        <taxon>Metazoa</taxon>
        <taxon>Ecdysozoa</taxon>
        <taxon>Arthropoda</taxon>
        <taxon>Crustacea</taxon>
        <taxon>Branchiopoda</taxon>
        <taxon>Diplostraca</taxon>
        <taxon>Cladocera</taxon>
        <taxon>Anomopoda</taxon>
        <taxon>Daphniidae</taxon>
        <taxon>Daphnia</taxon>
    </lineage>
</organism>
<feature type="transmembrane region" description="Helical" evidence="15">
    <location>
        <begin position="101"/>
        <end position="121"/>
    </location>
</feature>
<feature type="domain" description="G-protein coupled receptors family 1 profile" evidence="16">
    <location>
        <begin position="1"/>
        <end position="326"/>
    </location>
</feature>
<keyword evidence="10 15" id="KW-0472">Membrane</keyword>
<comment type="similarity">
    <text evidence="2">Belongs to the G-protein coupled receptor 1 family.</text>
</comment>
<evidence type="ECO:0000256" key="8">
    <source>
        <dbReference type="ARBA" id="ARBA00022991"/>
    </source>
</evidence>
<evidence type="ECO:0000256" key="14">
    <source>
        <dbReference type="SAM" id="MobiDB-lite"/>
    </source>
</evidence>
<evidence type="ECO:0000256" key="11">
    <source>
        <dbReference type="ARBA" id="ARBA00023170"/>
    </source>
</evidence>
<dbReference type="InterPro" id="IPR027430">
    <property type="entry name" value="Retinal_BS"/>
</dbReference>
<evidence type="ECO:0000256" key="2">
    <source>
        <dbReference type="ARBA" id="ARBA00010663"/>
    </source>
</evidence>
<evidence type="ECO:0000313" key="18">
    <source>
        <dbReference type="Proteomes" id="UP000789390"/>
    </source>
</evidence>